<accession>A0A9D1MMG1</accession>
<comment type="caution">
    <text evidence="1">The sequence shown here is derived from an EMBL/GenBank/DDBJ whole genome shotgun (WGS) entry which is preliminary data.</text>
</comment>
<evidence type="ECO:0000313" key="2">
    <source>
        <dbReference type="Proteomes" id="UP000824145"/>
    </source>
</evidence>
<proteinExistence type="predicted"/>
<reference evidence="1" key="1">
    <citation type="submission" date="2020-10" db="EMBL/GenBank/DDBJ databases">
        <authorList>
            <person name="Gilroy R."/>
        </authorList>
    </citation>
    <scope>NUCLEOTIDE SEQUENCE</scope>
    <source>
        <strain evidence="1">9366</strain>
    </source>
</reference>
<gene>
    <name evidence="1" type="ORF">IAB07_04455</name>
</gene>
<reference evidence="1" key="2">
    <citation type="journal article" date="2021" name="PeerJ">
        <title>Extensive microbial diversity within the chicken gut microbiome revealed by metagenomics and culture.</title>
        <authorList>
            <person name="Gilroy R."/>
            <person name="Ravi A."/>
            <person name="Getino M."/>
            <person name="Pursley I."/>
            <person name="Horton D.L."/>
            <person name="Alikhan N.F."/>
            <person name="Baker D."/>
            <person name="Gharbi K."/>
            <person name="Hall N."/>
            <person name="Watson M."/>
            <person name="Adriaenssens E.M."/>
            <person name="Foster-Nyarko E."/>
            <person name="Jarju S."/>
            <person name="Secka A."/>
            <person name="Antonio M."/>
            <person name="Oren A."/>
            <person name="Chaudhuri R.R."/>
            <person name="La Ragione R."/>
            <person name="Hildebrand F."/>
            <person name="Pallen M.J."/>
        </authorList>
    </citation>
    <scope>NUCLEOTIDE SEQUENCE</scope>
    <source>
        <strain evidence="1">9366</strain>
    </source>
</reference>
<dbReference type="Proteomes" id="UP000824145">
    <property type="component" value="Unassembled WGS sequence"/>
</dbReference>
<name>A0A9D1MMG1_9FIRM</name>
<organism evidence="1 2">
    <name type="scientific">Candidatus Caccalectryoclostridium excrementigallinarum</name>
    <dbReference type="NCBI Taxonomy" id="2840710"/>
    <lineage>
        <taxon>Bacteria</taxon>
        <taxon>Bacillati</taxon>
        <taxon>Bacillota</taxon>
        <taxon>Clostridia</taxon>
        <taxon>Christensenellales</taxon>
        <taxon>Christensenellaceae</taxon>
        <taxon>Christensenellaceae incertae sedis</taxon>
        <taxon>Candidatus Caccalectryoclostridium</taxon>
    </lineage>
</organism>
<dbReference type="AlphaFoldDB" id="A0A9D1MMG1"/>
<evidence type="ECO:0000313" key="1">
    <source>
        <dbReference type="EMBL" id="HIU62996.1"/>
    </source>
</evidence>
<protein>
    <submittedName>
        <fullName evidence="1">Uncharacterized protein</fullName>
    </submittedName>
</protein>
<sequence length="129" mass="14149">MSEYIGRLLSDTDKLIAALEELERSHKHFSVIKYKLNKQAGKIADLVTSCRRSIAFMADDPALKPLSGELEKYGELLKSYHGNVKVTGGLCSSDKYRIKRAFLLKFVEELKAAKADLATVAAGVTGASE</sequence>
<dbReference type="EMBL" id="DVNJ01000024">
    <property type="protein sequence ID" value="HIU62996.1"/>
    <property type="molecule type" value="Genomic_DNA"/>
</dbReference>